<proteinExistence type="predicted"/>
<comment type="caution">
    <text evidence="1">The sequence shown here is derived from an EMBL/GenBank/DDBJ whole genome shotgun (WGS) entry which is preliminary data.</text>
</comment>
<protein>
    <submittedName>
        <fullName evidence="1">Uncharacterized protein</fullName>
    </submittedName>
</protein>
<reference evidence="1" key="1">
    <citation type="journal article" date="2022" name="bioRxiv">
        <title>Population genetic analysis of Ophidiomyces ophidiicola, the causative agent of snake fungal disease, indicates recent introductions to the USA.</title>
        <authorList>
            <person name="Ladner J.T."/>
            <person name="Palmer J.M."/>
            <person name="Ettinger C.L."/>
            <person name="Stajich J.E."/>
            <person name="Farrell T.M."/>
            <person name="Glorioso B.M."/>
            <person name="Lawson B."/>
            <person name="Price S.J."/>
            <person name="Stengle A.G."/>
            <person name="Grear D.A."/>
            <person name="Lorch J.M."/>
        </authorList>
    </citation>
    <scope>NUCLEOTIDE SEQUENCE</scope>
    <source>
        <strain evidence="1">NWHC 24266-5</strain>
    </source>
</reference>
<organism evidence="1">
    <name type="scientific">Ophidiomyces ophidiicola</name>
    <dbReference type="NCBI Taxonomy" id="1387563"/>
    <lineage>
        <taxon>Eukaryota</taxon>
        <taxon>Fungi</taxon>
        <taxon>Dikarya</taxon>
        <taxon>Ascomycota</taxon>
        <taxon>Pezizomycotina</taxon>
        <taxon>Eurotiomycetes</taxon>
        <taxon>Eurotiomycetidae</taxon>
        <taxon>Onygenales</taxon>
        <taxon>Onygenaceae</taxon>
        <taxon>Ophidiomyces</taxon>
    </lineage>
</organism>
<dbReference type="EMBL" id="JALBCA010000077">
    <property type="protein sequence ID" value="KAI2384191.1"/>
    <property type="molecule type" value="Genomic_DNA"/>
</dbReference>
<name>A0ACB8USJ9_9EURO</name>
<evidence type="ECO:0000313" key="1">
    <source>
        <dbReference type="EMBL" id="KAI2384191.1"/>
    </source>
</evidence>
<gene>
    <name evidence="1" type="ORF">LOY88_004794</name>
</gene>
<sequence length="261" mass="27395">MTLAGKHAVVVGGTHGIGLATARLLQARGARVLVTGSRADNVTAAQRALGPAALVIQSDVTSPPAHAALEAAARRFFGSRDTDDIALDLLFLNVGFGDLVPFTSMTPEVYARHFDTNTRGPVFLAQRLVPLLARGSAIVFTTSVSVNQAFPLLAPYSASKAATYAFAQAMALELRDRDIRVNCVSPGLIHTPTLGFPDTPKHISDPFIHAVEASTAVGRGGNPDEVAKAVLFLAFEATFTTGAELLVDGGIRHLFVGNAKL</sequence>
<accession>A0ACB8USJ9</accession>